<accession>A0A2V1JTE5</accession>
<dbReference type="InterPro" id="IPR043176">
    <property type="entry name" value="NlpE_N_sf"/>
</dbReference>
<gene>
    <name evidence="2" type="ORF">DD235_16010</name>
</gene>
<organism evidence="2 3">
    <name type="scientific">Corticimicrobacter populi</name>
    <dbReference type="NCBI Taxonomy" id="2175229"/>
    <lineage>
        <taxon>Bacteria</taxon>
        <taxon>Pseudomonadati</taxon>
        <taxon>Pseudomonadota</taxon>
        <taxon>Betaproteobacteria</taxon>
        <taxon>Burkholderiales</taxon>
        <taxon>Alcaligenaceae</taxon>
        <taxon>Corticimicrobacter</taxon>
    </lineage>
</organism>
<evidence type="ECO:0000313" key="2">
    <source>
        <dbReference type="EMBL" id="PWF21087.1"/>
    </source>
</evidence>
<proteinExistence type="predicted"/>
<name>A0A2V1JTE5_9BURK</name>
<protein>
    <recommendedName>
        <fullName evidence="4">Copper resistance protein NlpE</fullName>
    </recommendedName>
</protein>
<feature type="compositionally biased region" description="Polar residues" evidence="1">
    <location>
        <begin position="47"/>
        <end position="58"/>
    </location>
</feature>
<dbReference type="Proteomes" id="UP000245212">
    <property type="component" value="Unassembled WGS sequence"/>
</dbReference>
<evidence type="ECO:0000313" key="3">
    <source>
        <dbReference type="Proteomes" id="UP000245212"/>
    </source>
</evidence>
<dbReference type="Gene3D" id="2.40.128.300">
    <property type="match status" value="1"/>
</dbReference>
<reference evidence="3" key="1">
    <citation type="submission" date="2018-05" db="EMBL/GenBank/DDBJ databases">
        <authorList>
            <person name="Li Y."/>
        </authorList>
    </citation>
    <scope>NUCLEOTIDE SEQUENCE [LARGE SCALE GENOMIC DNA]</scope>
    <source>
        <strain evidence="3">3d-2-2</strain>
    </source>
</reference>
<dbReference type="EMBL" id="QETA01000009">
    <property type="protein sequence ID" value="PWF21087.1"/>
    <property type="molecule type" value="Genomic_DNA"/>
</dbReference>
<sequence length="231" mass="24690">MTHSPRLSPSLFLRRPGVIGLVLAAGLVTAGCAQQRIPGYYDPPRASSATDASYQQQELHNRPRAQAASQIQIPLRGADRNDRQDSAETTGEGPVVPSTPATAQLYPEPITFAGTLPCVGRPSQCAAQRITLTLSPNGRWRTRSVSQDSQGHSGTGTVEQGCWQAVLSTPAHVLLFNADGNVQADFSVITPQTLRLYAYGGHQPSLHYNLARQPDLDPIDEAGANAPTCNN</sequence>
<feature type="region of interest" description="Disordered" evidence="1">
    <location>
        <begin position="43"/>
        <end position="102"/>
    </location>
</feature>
<dbReference type="PROSITE" id="PS51257">
    <property type="entry name" value="PROKAR_LIPOPROTEIN"/>
    <property type="match status" value="1"/>
</dbReference>
<comment type="caution">
    <text evidence="2">The sequence shown here is derived from an EMBL/GenBank/DDBJ whole genome shotgun (WGS) entry which is preliminary data.</text>
</comment>
<keyword evidence="3" id="KW-1185">Reference proteome</keyword>
<feature type="compositionally biased region" description="Basic and acidic residues" evidence="1">
    <location>
        <begin position="77"/>
        <end position="86"/>
    </location>
</feature>
<evidence type="ECO:0000256" key="1">
    <source>
        <dbReference type="SAM" id="MobiDB-lite"/>
    </source>
</evidence>
<evidence type="ECO:0008006" key="4">
    <source>
        <dbReference type="Google" id="ProtNLM"/>
    </source>
</evidence>
<dbReference type="AlphaFoldDB" id="A0A2V1JTE5"/>